<keyword evidence="1" id="KW-0732">Signal</keyword>
<comment type="caution">
    <text evidence="2">The sequence shown here is derived from an EMBL/GenBank/DDBJ whole genome shotgun (WGS) entry which is preliminary data.</text>
</comment>
<evidence type="ECO:0008006" key="4">
    <source>
        <dbReference type="Google" id="ProtNLM"/>
    </source>
</evidence>
<keyword evidence="3" id="KW-1185">Reference proteome</keyword>
<proteinExistence type="predicted"/>
<dbReference type="EMBL" id="JANDBD010000002">
    <property type="protein sequence ID" value="MCP9271497.1"/>
    <property type="molecule type" value="Genomic_DNA"/>
</dbReference>
<organism evidence="2 3">
    <name type="scientific">Mycolicibacterium arenosum</name>
    <dbReference type="NCBI Taxonomy" id="2952157"/>
    <lineage>
        <taxon>Bacteria</taxon>
        <taxon>Bacillati</taxon>
        <taxon>Actinomycetota</taxon>
        <taxon>Actinomycetes</taxon>
        <taxon>Mycobacteriales</taxon>
        <taxon>Mycobacteriaceae</taxon>
        <taxon>Mycolicibacterium</taxon>
    </lineage>
</organism>
<accession>A0ABT1M0Y2</accession>
<evidence type="ECO:0000256" key="1">
    <source>
        <dbReference type="SAM" id="SignalP"/>
    </source>
</evidence>
<name>A0ABT1M0Y2_9MYCO</name>
<dbReference type="Proteomes" id="UP001651690">
    <property type="component" value="Unassembled WGS sequence"/>
</dbReference>
<evidence type="ECO:0000313" key="2">
    <source>
        <dbReference type="EMBL" id="MCP9271497.1"/>
    </source>
</evidence>
<sequence>MTIHSKLAGIAAMVGAGVSLTLAPCAWADEEDVAPAPPPVQVVGVDPAENADPAAVAACGAFASILDGSSYYFGEFADSFEGSNYNDPAVQSSNQLGRQAMRESAGAAMSAANTPGLSPDIAEPMRSWSVGATAMWAKMGLRIPGESLNTTATGMNDNATKVQQGCAAAGTHA</sequence>
<reference evidence="2 3" key="1">
    <citation type="submission" date="2022-06" db="EMBL/GenBank/DDBJ databases">
        <title>Mycolicibacterium sp. CAU 1645 isolated from seawater.</title>
        <authorList>
            <person name="Kim W."/>
        </authorList>
    </citation>
    <scope>NUCLEOTIDE SEQUENCE [LARGE SCALE GENOMIC DNA]</scope>
    <source>
        <strain evidence="2 3">CAU 1645</strain>
    </source>
</reference>
<feature type="chain" id="PRO_5046586877" description="Secreted protein" evidence="1">
    <location>
        <begin position="29"/>
        <end position="173"/>
    </location>
</feature>
<feature type="signal peptide" evidence="1">
    <location>
        <begin position="1"/>
        <end position="28"/>
    </location>
</feature>
<evidence type="ECO:0000313" key="3">
    <source>
        <dbReference type="Proteomes" id="UP001651690"/>
    </source>
</evidence>
<gene>
    <name evidence="2" type="ORF">NM203_04790</name>
</gene>
<protein>
    <recommendedName>
        <fullName evidence="4">Secreted protein</fullName>
    </recommendedName>
</protein>
<dbReference type="RefSeq" id="WP_255058550.1">
    <property type="nucleotide sequence ID" value="NZ_JANDBD010000002.1"/>
</dbReference>